<dbReference type="EC" id="3.1.1.-" evidence="6"/>
<evidence type="ECO:0000313" key="7">
    <source>
        <dbReference type="Proteomes" id="UP000321323"/>
    </source>
</evidence>
<comment type="similarity">
    <text evidence="4">Belongs to the Fes family.</text>
</comment>
<dbReference type="InterPro" id="IPR021764">
    <property type="entry name" value="Enterochelin_esterase_N"/>
</dbReference>
<gene>
    <name evidence="6" type="primary">fes</name>
    <name evidence="6" type="ORF">E7V67_011055</name>
</gene>
<dbReference type="SUPFAM" id="SSF81296">
    <property type="entry name" value="E set domains"/>
    <property type="match status" value="1"/>
</dbReference>
<name>A0ABZ1USB3_9BURK</name>
<dbReference type="Proteomes" id="UP000321323">
    <property type="component" value="Chromosome"/>
</dbReference>
<sequence length="399" mass="44109">MNTLHLLDRPDLGSTAWWQDVAAVGTPLRRGRTDGDVELAFLWRGTACAAVCIDVYSHTPHPVTQRTHLQRVGTTDVWLWRTALPADWRGSYFLLPLAPGQQAPDERAAVRRWWIDLMERQASADPLNPLPPHGTGWGVPLSPLLLAEAPVHDAWRDAPDTDGVTAQRWRSDRLDTARDVWRLRTGPDDAAPALVLLLDGQYWARQMPIAGALRRLTAQGVLPPAVYVLVDAVNPALRGQELPCNEAFWLAVREELLTQVYPYAIDPRRTVVAGQSYGGLAALYAALRWPDCFGCALSQSGSFWWPEPDRSEGDGWLAQQVRAGLGGGARIRALLEVGCYETEMTGVNRAMAGALADAGHAVEYRQVRGGHDWICWRDGLLDGLARLLNDTTTQQELEP</sequence>
<dbReference type="InterPro" id="IPR029058">
    <property type="entry name" value="AB_hydrolase_fold"/>
</dbReference>
<organism evidence="6 7">
    <name type="scientific">[Empedobacter] haloabium</name>
    <dbReference type="NCBI Taxonomy" id="592317"/>
    <lineage>
        <taxon>Bacteria</taxon>
        <taxon>Pseudomonadati</taxon>
        <taxon>Pseudomonadota</taxon>
        <taxon>Betaproteobacteria</taxon>
        <taxon>Burkholderiales</taxon>
        <taxon>Oxalobacteraceae</taxon>
        <taxon>Telluria group</taxon>
        <taxon>Telluria group incertae sedis</taxon>
    </lineage>
</organism>
<evidence type="ECO:0000256" key="3">
    <source>
        <dbReference type="ARBA" id="ARBA00022801"/>
    </source>
</evidence>
<dbReference type="InterPro" id="IPR000801">
    <property type="entry name" value="Esterase-like"/>
</dbReference>
<dbReference type="Gene3D" id="2.60.40.10">
    <property type="entry name" value="Immunoglobulins"/>
    <property type="match status" value="1"/>
</dbReference>
<accession>A0ABZ1USB3</accession>
<dbReference type="SUPFAM" id="SSF53474">
    <property type="entry name" value="alpha/beta-Hydrolases"/>
    <property type="match status" value="1"/>
</dbReference>
<dbReference type="EMBL" id="CP136508">
    <property type="protein sequence ID" value="WUR15610.1"/>
    <property type="molecule type" value="Genomic_DNA"/>
</dbReference>
<dbReference type="PANTHER" id="PTHR48098:SF3">
    <property type="entry name" value="IRON(III) ENTEROBACTIN ESTERASE"/>
    <property type="match status" value="1"/>
</dbReference>
<dbReference type="Gene3D" id="3.40.50.1820">
    <property type="entry name" value="alpha/beta hydrolase"/>
    <property type="match status" value="1"/>
</dbReference>
<keyword evidence="7" id="KW-1185">Reference proteome</keyword>
<evidence type="ECO:0000256" key="4">
    <source>
        <dbReference type="ARBA" id="ARBA00024201"/>
    </source>
</evidence>
<evidence type="ECO:0000313" key="6">
    <source>
        <dbReference type="EMBL" id="WUR15610.1"/>
    </source>
</evidence>
<dbReference type="Pfam" id="PF11806">
    <property type="entry name" value="Enterochelin_N"/>
    <property type="match status" value="1"/>
</dbReference>
<dbReference type="InterPro" id="IPR050583">
    <property type="entry name" value="Mycobacterial_A85_antigen"/>
</dbReference>
<dbReference type="NCBIfam" id="NF007758">
    <property type="entry name" value="PRK10439.1"/>
    <property type="match status" value="1"/>
</dbReference>
<evidence type="ECO:0000256" key="1">
    <source>
        <dbReference type="ARBA" id="ARBA00004496"/>
    </source>
</evidence>
<protein>
    <submittedName>
        <fullName evidence="6">Enterochelin esterase</fullName>
        <ecNumber evidence="6">3.1.1.-</ecNumber>
    </submittedName>
</protein>
<feature type="domain" description="Enterochelin esterase N-terminal" evidence="5">
    <location>
        <begin position="39"/>
        <end position="155"/>
    </location>
</feature>
<reference evidence="6 7" key="1">
    <citation type="journal article" date="2019" name="Int. J. Syst. Evol. Microbiol.">
        <title>The Draft Whole-Genome Sequence of the Antibiotic Producer Empedobacter haloabium ATCC 31962 Provides Indications for Its Taxonomic Reclassification.</title>
        <authorList>
            <person name="Miess H."/>
            <person name="Arlt P."/>
            <person name="Apel A.K."/>
            <person name="Weber T."/>
            <person name="Nieselt K."/>
            <person name="Hanssen F."/>
            <person name="Czemmel S."/>
            <person name="Nahnsen S."/>
            <person name="Gross H."/>
        </authorList>
    </citation>
    <scope>NUCLEOTIDE SEQUENCE [LARGE SCALE GENOMIC DNA]</scope>
    <source>
        <strain evidence="6 7">ATCC 31962</strain>
    </source>
</reference>
<dbReference type="InterPro" id="IPR014756">
    <property type="entry name" value="Ig_E-set"/>
</dbReference>
<evidence type="ECO:0000259" key="5">
    <source>
        <dbReference type="Pfam" id="PF11806"/>
    </source>
</evidence>
<keyword evidence="2" id="KW-0963">Cytoplasm</keyword>
<evidence type="ECO:0000256" key="2">
    <source>
        <dbReference type="ARBA" id="ARBA00022490"/>
    </source>
</evidence>
<dbReference type="GO" id="GO:0016787">
    <property type="term" value="F:hydrolase activity"/>
    <property type="evidence" value="ECO:0007669"/>
    <property type="project" value="UniProtKB-KW"/>
</dbReference>
<dbReference type="PANTHER" id="PTHR48098">
    <property type="entry name" value="ENTEROCHELIN ESTERASE-RELATED"/>
    <property type="match status" value="1"/>
</dbReference>
<keyword evidence="3 6" id="KW-0378">Hydrolase</keyword>
<dbReference type="Pfam" id="PF00756">
    <property type="entry name" value="Esterase"/>
    <property type="match status" value="1"/>
</dbReference>
<proteinExistence type="inferred from homology"/>
<dbReference type="InterPro" id="IPR013783">
    <property type="entry name" value="Ig-like_fold"/>
</dbReference>
<comment type="subcellular location">
    <subcellularLocation>
        <location evidence="1">Cytoplasm</location>
    </subcellularLocation>
</comment>